<sequence>MVTPYLYNADETSFTHNGYGTLTDTIECLVTESRNGLFELNMTYPVDGKLFKEIKEDRLLKCDAAVDLPQQRFRIVTISKPLNGVIAIYAQHVSYQAAYMQLRPNIKIENALAQQALERWKASLIGTPNPFTVYSDLTGTNSTTWTIDKAENARMALGGMDGSILDVWGGEYKFDNYNVRLLTSRGEDRGLIIKYGKNLTDLTQEESIESTYTGVYPFAKYTKQLDSGSSEERILTLPSPYYIETENARSFAHSRILHLDLSNEEWGSDTEGNPLEPTTDKLRQKAEAYIKANGLGVPKISLKVSFIDLAKTLEYQDIKNIVQARLCDTVTVEFEKLGVSAKAKIIKTVWDVKRERYDSLEIGEARANLATSFKELEDHFKEGLEQKPGKSDLQQAISNATDQITGAIGGNVVIRPKENPEEILIMDTDNIKTARNVWRWNAGGLGYSSNGYNGPYETAITADGSIVATFITAGILSANLIKTGALEGKSCNINLETGVFQIGDRDEDGNFVPVFEYYNAAGKTKGVRAFGELQVYEESGISTIWYEGGGFNIYFKDQNGKYVLCGGLAGYYDNNTKKSEGLHLFSIEDKKLFLDNLVKSASGNYTKAAVVLDHCETNYKGQKQKYPGTYINGNINLCDFATGAQINFYNGEYFKDSGYIEENSPDMNLRFEKNDAGSYTPILKTALFRIEGGFAATEGKARLVKTKSYGERCLNAYETADCYFGDIGEAKTDQDGVCVITLDPVFLETINTKEAYHIFIQENGPGKLYIDKREQHQFVVKGTPELAFSYEIKAKQKGYETTRLQEVK</sequence>
<organism evidence="2">
    <name type="scientific">Eubacterium limosum</name>
    <dbReference type="NCBI Taxonomy" id="1736"/>
    <lineage>
        <taxon>Bacteria</taxon>
        <taxon>Bacillati</taxon>
        <taxon>Bacillota</taxon>
        <taxon>Clostridia</taxon>
        <taxon>Eubacteriales</taxon>
        <taxon>Eubacteriaceae</taxon>
        <taxon>Eubacterium</taxon>
    </lineage>
</organism>
<dbReference type="InterPro" id="IPR007119">
    <property type="entry name" value="Phage_tail_spike_N"/>
</dbReference>
<dbReference type="AlphaFoldDB" id="A0A6N2ZS53"/>
<evidence type="ECO:0000259" key="1">
    <source>
        <dbReference type="Pfam" id="PF06605"/>
    </source>
</evidence>
<dbReference type="Pfam" id="PF06605">
    <property type="entry name" value="Prophage_tail"/>
    <property type="match status" value="1"/>
</dbReference>
<proteinExistence type="predicted"/>
<dbReference type="NCBIfam" id="TIGR01665">
    <property type="entry name" value="put_anti_recept"/>
    <property type="match status" value="1"/>
</dbReference>
<accession>A0A6N2ZS53</accession>
<protein>
    <submittedName>
        <fullName evidence="2">Prophage endopeptidase tail</fullName>
    </submittedName>
</protein>
<dbReference type="EMBL" id="CACRTR010000003">
    <property type="protein sequence ID" value="VYT81007.1"/>
    <property type="molecule type" value="Genomic_DNA"/>
</dbReference>
<gene>
    <name evidence="2" type="ORF">ELLFYP34_01973</name>
</gene>
<name>A0A6N2ZS53_EUBLI</name>
<feature type="domain" description="Tail spike" evidence="1">
    <location>
        <begin position="163"/>
        <end position="369"/>
    </location>
</feature>
<reference evidence="2" key="1">
    <citation type="submission" date="2019-11" db="EMBL/GenBank/DDBJ databases">
        <authorList>
            <person name="Feng L."/>
        </authorList>
    </citation>
    <scope>NUCLEOTIDE SEQUENCE</scope>
    <source>
        <strain evidence="2">ElimosumLFYP34</strain>
    </source>
</reference>
<evidence type="ECO:0000313" key="2">
    <source>
        <dbReference type="EMBL" id="VYT81007.1"/>
    </source>
</evidence>
<dbReference type="InterPro" id="IPR010572">
    <property type="entry name" value="Tail_dom"/>
</dbReference>